<dbReference type="Pfam" id="PF00042">
    <property type="entry name" value="Globin"/>
    <property type="match status" value="1"/>
</dbReference>
<dbReference type="InterPro" id="IPR044399">
    <property type="entry name" value="Mb-like_M"/>
</dbReference>
<dbReference type="PANTHER" id="PTHR47217:SF1">
    <property type="entry name" value="GLOBIN-LIKE PROTEIN"/>
    <property type="match status" value="1"/>
</dbReference>
<keyword evidence="9" id="KW-1185">Reference proteome</keyword>
<accession>A0A8J2PZH9</accession>
<reference evidence="8" key="1">
    <citation type="submission" date="2021-06" db="EMBL/GenBank/DDBJ databases">
        <authorList>
            <person name="Hodson N. C."/>
            <person name="Mongue J. A."/>
            <person name="Jaron S. K."/>
        </authorList>
    </citation>
    <scope>NUCLEOTIDE SEQUENCE</scope>
</reference>
<keyword evidence="4" id="KW-0479">Metal-binding</keyword>
<comment type="similarity">
    <text evidence="6">Belongs to the globin family.</text>
</comment>
<feature type="domain" description="Globin" evidence="7">
    <location>
        <begin position="30"/>
        <end position="177"/>
    </location>
</feature>
<dbReference type="GO" id="GO:0020037">
    <property type="term" value="F:heme binding"/>
    <property type="evidence" value="ECO:0007669"/>
    <property type="project" value="InterPro"/>
</dbReference>
<evidence type="ECO:0000256" key="1">
    <source>
        <dbReference type="ARBA" id="ARBA00022448"/>
    </source>
</evidence>
<evidence type="ECO:0000256" key="5">
    <source>
        <dbReference type="ARBA" id="ARBA00023004"/>
    </source>
</evidence>
<evidence type="ECO:0000256" key="3">
    <source>
        <dbReference type="ARBA" id="ARBA00022621"/>
    </source>
</evidence>
<keyword evidence="1 6" id="KW-0813">Transport</keyword>
<proteinExistence type="inferred from homology"/>
<name>A0A8J2PZH9_9HEXA</name>
<gene>
    <name evidence="8" type="ORF">AFUS01_LOCUS43749</name>
</gene>
<organism evidence="8 9">
    <name type="scientific">Allacma fusca</name>
    <dbReference type="NCBI Taxonomy" id="39272"/>
    <lineage>
        <taxon>Eukaryota</taxon>
        <taxon>Metazoa</taxon>
        <taxon>Ecdysozoa</taxon>
        <taxon>Arthropoda</taxon>
        <taxon>Hexapoda</taxon>
        <taxon>Collembola</taxon>
        <taxon>Symphypleona</taxon>
        <taxon>Sminthuridae</taxon>
        <taxon>Allacma</taxon>
    </lineage>
</organism>
<keyword evidence="5" id="KW-0408">Iron</keyword>
<evidence type="ECO:0000256" key="2">
    <source>
        <dbReference type="ARBA" id="ARBA00022617"/>
    </source>
</evidence>
<dbReference type="AlphaFoldDB" id="A0A8J2PZH9"/>
<dbReference type="PROSITE" id="PS01033">
    <property type="entry name" value="GLOBIN"/>
    <property type="match status" value="1"/>
</dbReference>
<sequence>MRGQSETPQGYTISNFRIPAMASVSLENLVLTEEETEALHETWQLVAKDLKGNGVKFFLHFFQTFPEYQRKFKGFADVPLVQLAENKRLKAHAFTVLNAINGLIDNLDDLEVLNELLFKTGQNHIKRNLKISDFQNLKENLHEFLQLALGEAFTPTASVAWKKLLTTMQLLYRTTSYNFLIFSVITQ</sequence>
<dbReference type="InterPro" id="IPR000971">
    <property type="entry name" value="Globin"/>
</dbReference>
<evidence type="ECO:0000256" key="6">
    <source>
        <dbReference type="RuleBase" id="RU000356"/>
    </source>
</evidence>
<evidence type="ECO:0000313" key="8">
    <source>
        <dbReference type="EMBL" id="CAG7834222.1"/>
    </source>
</evidence>
<evidence type="ECO:0000313" key="9">
    <source>
        <dbReference type="Proteomes" id="UP000708208"/>
    </source>
</evidence>
<dbReference type="OrthoDB" id="436496at2759"/>
<keyword evidence="3 6" id="KW-0561">Oxygen transport</keyword>
<dbReference type="Proteomes" id="UP000708208">
    <property type="component" value="Unassembled WGS sequence"/>
</dbReference>
<keyword evidence="2 6" id="KW-0349">Heme</keyword>
<dbReference type="PANTHER" id="PTHR47217">
    <property type="entry name" value="GLOBIN-LIKE PROTEIN"/>
    <property type="match status" value="1"/>
</dbReference>
<dbReference type="EMBL" id="CAJVCH010570160">
    <property type="protein sequence ID" value="CAG7834222.1"/>
    <property type="molecule type" value="Genomic_DNA"/>
</dbReference>
<protein>
    <recommendedName>
        <fullName evidence="7">Globin domain-containing protein</fullName>
    </recommendedName>
</protein>
<comment type="caution">
    <text evidence="8">The sequence shown here is derived from an EMBL/GenBank/DDBJ whole genome shotgun (WGS) entry which is preliminary data.</text>
</comment>
<dbReference type="GO" id="GO:0046872">
    <property type="term" value="F:metal ion binding"/>
    <property type="evidence" value="ECO:0007669"/>
    <property type="project" value="UniProtKB-KW"/>
</dbReference>
<evidence type="ECO:0000256" key="4">
    <source>
        <dbReference type="ARBA" id="ARBA00022723"/>
    </source>
</evidence>
<dbReference type="CDD" id="cd01040">
    <property type="entry name" value="Mb-like"/>
    <property type="match status" value="1"/>
</dbReference>
<evidence type="ECO:0000259" key="7">
    <source>
        <dbReference type="PROSITE" id="PS01033"/>
    </source>
</evidence>
<dbReference type="GO" id="GO:0005344">
    <property type="term" value="F:oxygen carrier activity"/>
    <property type="evidence" value="ECO:0007669"/>
    <property type="project" value="UniProtKB-KW"/>
</dbReference>